<organism evidence="1 2">
    <name type="scientific">Pleurodeles waltl</name>
    <name type="common">Iberian ribbed newt</name>
    <dbReference type="NCBI Taxonomy" id="8319"/>
    <lineage>
        <taxon>Eukaryota</taxon>
        <taxon>Metazoa</taxon>
        <taxon>Chordata</taxon>
        <taxon>Craniata</taxon>
        <taxon>Vertebrata</taxon>
        <taxon>Euteleostomi</taxon>
        <taxon>Amphibia</taxon>
        <taxon>Batrachia</taxon>
        <taxon>Caudata</taxon>
        <taxon>Salamandroidea</taxon>
        <taxon>Salamandridae</taxon>
        <taxon>Pleurodelinae</taxon>
        <taxon>Pleurodeles</taxon>
    </lineage>
</organism>
<dbReference type="EMBL" id="JANPWB010000002">
    <property type="protein sequence ID" value="KAJ1208991.1"/>
    <property type="molecule type" value="Genomic_DNA"/>
</dbReference>
<proteinExistence type="predicted"/>
<reference evidence="1" key="1">
    <citation type="journal article" date="2022" name="bioRxiv">
        <title>Sequencing and chromosome-scale assembly of the giantPleurodeles waltlgenome.</title>
        <authorList>
            <person name="Brown T."/>
            <person name="Elewa A."/>
            <person name="Iarovenko S."/>
            <person name="Subramanian E."/>
            <person name="Araus A.J."/>
            <person name="Petzold A."/>
            <person name="Susuki M."/>
            <person name="Suzuki K.-i.T."/>
            <person name="Hayashi T."/>
            <person name="Toyoda A."/>
            <person name="Oliveira C."/>
            <person name="Osipova E."/>
            <person name="Leigh N.D."/>
            <person name="Simon A."/>
            <person name="Yun M.H."/>
        </authorList>
    </citation>
    <scope>NUCLEOTIDE SEQUENCE</scope>
    <source>
        <strain evidence="1">20211129_DDA</strain>
        <tissue evidence="1">Liver</tissue>
    </source>
</reference>
<dbReference type="Proteomes" id="UP001066276">
    <property type="component" value="Chromosome 1_2"/>
</dbReference>
<dbReference type="AlphaFoldDB" id="A0AAV7W865"/>
<protein>
    <submittedName>
        <fullName evidence="1">Uncharacterized protein</fullName>
    </submittedName>
</protein>
<sequence>MQHELGVIQNPDALPQLQAVHKTYSELIDRLRGLNYTAHAANKHGKAHRARALLARLIRQETSPRAVLSIHMQTGELLYTQDSRHAAFHTHHRALYDADLHPSLNEIELFPADIPALHYVEQCSELDGPPLLAEIEEAIQSLANGKAPGPDGLPAEFCKHIRFI</sequence>
<evidence type="ECO:0000313" key="1">
    <source>
        <dbReference type="EMBL" id="KAJ1208991.1"/>
    </source>
</evidence>
<keyword evidence="2" id="KW-1185">Reference proteome</keyword>
<evidence type="ECO:0000313" key="2">
    <source>
        <dbReference type="Proteomes" id="UP001066276"/>
    </source>
</evidence>
<name>A0AAV7W865_PLEWA</name>
<accession>A0AAV7W865</accession>
<comment type="caution">
    <text evidence="1">The sequence shown here is derived from an EMBL/GenBank/DDBJ whole genome shotgun (WGS) entry which is preliminary data.</text>
</comment>
<gene>
    <name evidence="1" type="ORF">NDU88_004370</name>
</gene>